<accession>A0A2G5NNX8</accession>
<keyword evidence="2" id="KW-1185">Reference proteome</keyword>
<gene>
    <name evidence="1" type="ORF">BFS35_004890</name>
</gene>
<sequence length="87" mass="10362">MDNITNIKTVISRATKHETLILDHLEFNRRDNEVIMNFVYQKFNPVEVHTAPHVNDPVLMDVETMQEVISYLEEVGIRYEKRKDEFI</sequence>
<name>A0A2G5NNX8_9STAP</name>
<comment type="caution">
    <text evidence="1">The sequence shown here is derived from an EMBL/GenBank/DDBJ whole genome shotgun (WGS) entry which is preliminary data.</text>
</comment>
<evidence type="ECO:0000313" key="2">
    <source>
        <dbReference type="Proteomes" id="UP000229523"/>
    </source>
</evidence>
<dbReference type="AlphaFoldDB" id="A0A2G5NNX8"/>
<proteinExistence type="predicted"/>
<reference evidence="1 2" key="1">
    <citation type="journal article" date="2018" name="Front. Microbiol.">
        <title>Description and Comparative Genomics of Macrococcus caseolyticus subsp. hominis subsp. nov., Macrococcus goetzii sp. nov., Macrococcus epidermidis sp. nov., and Macrococcus bohemicus sp. nov., Novel Macrococci From Human Clinical Material With Virulence Potential and Suspected Uptake of Foreign DNA by Natural Transformation.</title>
        <authorList>
            <person name="Maslanova I."/>
            <person name="Wertheimer Z."/>
            <person name="Sedlacek I."/>
            <person name="Svec P."/>
            <person name="Indrakova A."/>
            <person name="Kovarovic V."/>
            <person name="Schumann P."/>
            <person name="Sproer C."/>
            <person name="Kralova S."/>
            <person name="Sedo O."/>
            <person name="Kristofova L."/>
            <person name="Vrbovska V."/>
            <person name="Fuzik T."/>
            <person name="Petras P."/>
            <person name="Zdrahal Z."/>
            <person name="Ruzickova V."/>
            <person name="Doskar J."/>
            <person name="Pantucek R."/>
        </authorList>
    </citation>
    <scope>NUCLEOTIDE SEQUENCE [LARGE SCALE GENOMIC DNA]</scope>
    <source>
        <strain evidence="1 2">CCM 4927</strain>
    </source>
</reference>
<protein>
    <submittedName>
        <fullName evidence="1">Uncharacterized protein</fullName>
    </submittedName>
</protein>
<evidence type="ECO:0000313" key="1">
    <source>
        <dbReference type="EMBL" id="RAI83028.1"/>
    </source>
</evidence>
<dbReference type="Proteomes" id="UP000229523">
    <property type="component" value="Unassembled WGS sequence"/>
</dbReference>
<organism evidence="1 2">
    <name type="scientific">Macrococcoides goetzii</name>
    <dbReference type="NCBI Taxonomy" id="1891097"/>
    <lineage>
        <taxon>Bacteria</taxon>
        <taxon>Bacillati</taxon>
        <taxon>Bacillota</taxon>
        <taxon>Bacilli</taxon>
        <taxon>Bacillales</taxon>
        <taxon>Staphylococcaceae</taxon>
        <taxon>Macrococcoides</taxon>
    </lineage>
</organism>
<dbReference type="EMBL" id="MJBI02000001">
    <property type="protein sequence ID" value="RAI83028.1"/>
    <property type="molecule type" value="Genomic_DNA"/>
</dbReference>
<dbReference type="RefSeq" id="WP_099580697.1">
    <property type="nucleotide sequence ID" value="NZ_MJBI02000001.1"/>
</dbReference>